<name>A0A3N4LY29_9PEZI</name>
<evidence type="ECO:0000313" key="3">
    <source>
        <dbReference type="Proteomes" id="UP000267821"/>
    </source>
</evidence>
<feature type="region of interest" description="Disordered" evidence="1">
    <location>
        <begin position="1"/>
        <end position="20"/>
    </location>
</feature>
<sequence>MDDPLTSPQQQTPAASGGPVTILMKNGQKSIAEYITSCSSPCSIFIISVGGALDPRRDMVNNGIDLEQRGWISRFRLAVFDRSPHPVYGQQIFVSEGTSPHRIWVSKDNSERDGWTPKLDFWAYSHDVGNCVMIAVGQATKPCCRCKFEIGRRIGNAPEDKDWKEIFVFWVKYGSFA</sequence>
<evidence type="ECO:0000313" key="2">
    <source>
        <dbReference type="EMBL" id="RPB27804.1"/>
    </source>
</evidence>
<dbReference type="InParanoid" id="A0A3N4LY29"/>
<accession>A0A3N4LY29</accession>
<proteinExistence type="predicted"/>
<evidence type="ECO:0000256" key="1">
    <source>
        <dbReference type="SAM" id="MobiDB-lite"/>
    </source>
</evidence>
<reference evidence="2 3" key="1">
    <citation type="journal article" date="2018" name="Nat. Ecol. Evol.">
        <title>Pezizomycetes genomes reveal the molecular basis of ectomycorrhizal truffle lifestyle.</title>
        <authorList>
            <person name="Murat C."/>
            <person name="Payen T."/>
            <person name="Noel B."/>
            <person name="Kuo A."/>
            <person name="Morin E."/>
            <person name="Chen J."/>
            <person name="Kohler A."/>
            <person name="Krizsan K."/>
            <person name="Balestrini R."/>
            <person name="Da Silva C."/>
            <person name="Montanini B."/>
            <person name="Hainaut M."/>
            <person name="Levati E."/>
            <person name="Barry K.W."/>
            <person name="Belfiori B."/>
            <person name="Cichocki N."/>
            <person name="Clum A."/>
            <person name="Dockter R.B."/>
            <person name="Fauchery L."/>
            <person name="Guy J."/>
            <person name="Iotti M."/>
            <person name="Le Tacon F."/>
            <person name="Lindquist E.A."/>
            <person name="Lipzen A."/>
            <person name="Malagnac F."/>
            <person name="Mello A."/>
            <person name="Molinier V."/>
            <person name="Miyauchi S."/>
            <person name="Poulain J."/>
            <person name="Riccioni C."/>
            <person name="Rubini A."/>
            <person name="Sitrit Y."/>
            <person name="Splivallo R."/>
            <person name="Traeger S."/>
            <person name="Wang M."/>
            <person name="Zifcakova L."/>
            <person name="Wipf D."/>
            <person name="Zambonelli A."/>
            <person name="Paolocci F."/>
            <person name="Nowrousian M."/>
            <person name="Ottonello S."/>
            <person name="Baldrian P."/>
            <person name="Spatafora J.W."/>
            <person name="Henrissat B."/>
            <person name="Nagy L.G."/>
            <person name="Aury J.M."/>
            <person name="Wincker P."/>
            <person name="Grigoriev I.V."/>
            <person name="Bonfante P."/>
            <person name="Martin F.M."/>
        </authorList>
    </citation>
    <scope>NUCLEOTIDE SEQUENCE [LARGE SCALE GENOMIC DNA]</scope>
    <source>
        <strain evidence="2 3">ATCC MYA-4762</strain>
    </source>
</reference>
<organism evidence="2 3">
    <name type="scientific">Terfezia boudieri ATCC MYA-4762</name>
    <dbReference type="NCBI Taxonomy" id="1051890"/>
    <lineage>
        <taxon>Eukaryota</taxon>
        <taxon>Fungi</taxon>
        <taxon>Dikarya</taxon>
        <taxon>Ascomycota</taxon>
        <taxon>Pezizomycotina</taxon>
        <taxon>Pezizomycetes</taxon>
        <taxon>Pezizales</taxon>
        <taxon>Pezizaceae</taxon>
        <taxon>Terfezia</taxon>
    </lineage>
</organism>
<dbReference type="Proteomes" id="UP000267821">
    <property type="component" value="Unassembled WGS sequence"/>
</dbReference>
<dbReference type="EMBL" id="ML121530">
    <property type="protein sequence ID" value="RPB27804.1"/>
    <property type="molecule type" value="Genomic_DNA"/>
</dbReference>
<dbReference type="AlphaFoldDB" id="A0A3N4LY29"/>
<keyword evidence="3" id="KW-1185">Reference proteome</keyword>
<feature type="compositionally biased region" description="Polar residues" evidence="1">
    <location>
        <begin position="1"/>
        <end position="14"/>
    </location>
</feature>
<gene>
    <name evidence="2" type="ORF">L211DRAFT_833783</name>
</gene>
<protein>
    <submittedName>
        <fullName evidence="2">Uncharacterized protein</fullName>
    </submittedName>
</protein>